<dbReference type="SUPFAM" id="SSF52540">
    <property type="entry name" value="P-loop containing nucleoside triphosphate hydrolases"/>
    <property type="match status" value="1"/>
</dbReference>
<evidence type="ECO:0000313" key="5">
    <source>
        <dbReference type="EMBL" id="EGD73907.1"/>
    </source>
</evidence>
<feature type="compositionally biased region" description="Low complexity" evidence="2">
    <location>
        <begin position="115"/>
        <end position="145"/>
    </location>
</feature>
<dbReference type="AlphaFoldDB" id="F2UBP1"/>
<evidence type="ECO:0000256" key="1">
    <source>
        <dbReference type="ARBA" id="ARBA00023158"/>
    </source>
</evidence>
<sequence length="1171" mass="130547">MSGIAFTEQQPRMMQQQQQRRPQAPQQQQQQQHPPAQQAPLAPRWAPHFNARPAFGAPWMSHPRQYNQQQPPVTRHVTQQAPYHQAQPPQQFLQLAAQGVPQVQHLLHHMRLGRHMQQQQQYAHQMYHQQQQHQHQPQSQSQPPQTLEQAMPHEPGPGPSQQAVSPASSRDQHTDPRGWYAHSPPQVGKPVPPLMDPPSTQAMPSMASMSSMPAMGVLPKLDDTLAKTVQQASLPMLLATQPPSLFECTPSLTFGQRTVQDPEAMTEDELERGDLTLEEPRTVTITNTTPQPLTVLSIAAYARDLPVEWDATVLPCDLDPNESLQVTFRLQYPYKEPDEAPLDTTAALPPLFEGTPPPWVLDRMQLGIKAGFIAVHAVTCTDVLLGTSPALLHTRAIPFSVCFFEDVPVSLDLFAMEHVPTHLQALTTVHIPQRIQLQRSAIRNIPDSRTFDPYRFLDHHITEDAVNDALARLTFLVTQQSSHHPTGAELAALCTRLRATLVLEEEKHQSQMQQQARFNPQFEIVGEEDDGTGGGGADADKLDDLDGDPGRPLHVDVCVPGLRDSRPRLLVGDVIRLRFAPHVPEFTAVVIGRVRRRMSEDEPPQVWGVRFVVSQQARAFLRMPEAAMVFSHHAYPFSLMNAALQDYESIPPNLLLPQPEATAVLREQDLCSPMELLDERVNQEQQLAVRAVLTRSRRLVSGSVKDLPPLVIHGPPGTGKTLTLVECIRQLLLDYDMRSHKRRKHRKPRILAVAPSNTAADIIVDRLSNTEAAYPSTNILRVNWYQRDQASMDPRLSATFAVPSACSAGYELPSAERLKQARVVVCTCDIVGHLSHITGDAHPMQGFFTDILFDEAAQAMEPEAWIVLRLASAATNVVVAGDHCQLGPLVRSPEADRGGLGKSWQERLLELPAYADCTNPLFKTTLLRNFRSHESLLSVPSELFYQRDLMHCARPATTHAAINWEQLQRRDNPLLFWGVDGAMQTDYQSGSLTNPAEAEHIAKLVRSLVQDPNVSIAPDEVGVIAPFRHQVALIRTRLRRIGLRTVDVGCIEDFQGKERAAIFISTVITPVNIDQGSDLDKAPVLNAVKPFNVAITRAQALLVVVGHAARLYEIGHWRYLLNHIKCKGTLKGTLCEELEPEVSLGAGRRINRDPILNHDIDDDDDDDVVGM</sequence>
<keyword evidence="6" id="KW-1185">Reference proteome</keyword>
<proteinExistence type="predicted"/>
<dbReference type="CDD" id="cd18038">
    <property type="entry name" value="DEXXQc_Helz-like"/>
    <property type="match status" value="1"/>
</dbReference>
<dbReference type="OrthoDB" id="6513042at2759"/>
<dbReference type="GO" id="GO:0035194">
    <property type="term" value="P:regulatory ncRNA-mediated post-transcriptional gene silencing"/>
    <property type="evidence" value="ECO:0007669"/>
    <property type="project" value="TreeGrafter"/>
</dbReference>
<feature type="region of interest" description="Disordered" evidence="2">
    <location>
        <begin position="115"/>
        <end position="208"/>
    </location>
</feature>
<feature type="compositionally biased region" description="Polar residues" evidence="2">
    <location>
        <begin position="159"/>
        <end position="169"/>
    </location>
</feature>
<feature type="domain" description="DNA2/NAM7 helicase-like C-terminal" evidence="4">
    <location>
        <begin position="920"/>
        <end position="1108"/>
    </location>
</feature>
<dbReference type="Proteomes" id="UP000007799">
    <property type="component" value="Unassembled WGS sequence"/>
</dbReference>
<dbReference type="InterPro" id="IPR045055">
    <property type="entry name" value="DNA2/NAM7-like"/>
</dbReference>
<feature type="domain" description="DNA2/NAM7 helicase helicase" evidence="3">
    <location>
        <begin position="815"/>
        <end position="892"/>
    </location>
</feature>
<name>F2UBP1_SALR5</name>
<accession>F2UBP1</accession>
<dbReference type="PANTHER" id="PTHR10887">
    <property type="entry name" value="DNA2/NAM7 HELICASE FAMILY"/>
    <property type="match status" value="1"/>
</dbReference>
<dbReference type="Pfam" id="PF13086">
    <property type="entry name" value="AAA_11"/>
    <property type="match status" value="2"/>
</dbReference>
<dbReference type="InterPro" id="IPR041679">
    <property type="entry name" value="DNA2/NAM7-like_C"/>
</dbReference>
<evidence type="ECO:0000313" key="6">
    <source>
        <dbReference type="Proteomes" id="UP000007799"/>
    </source>
</evidence>
<feature type="compositionally biased region" description="Polar residues" evidence="2">
    <location>
        <begin position="64"/>
        <end position="78"/>
    </location>
</feature>
<feature type="compositionally biased region" description="Low complexity" evidence="2">
    <location>
        <begin position="9"/>
        <end position="44"/>
    </location>
</feature>
<protein>
    <submittedName>
        <fullName evidence="5">Uncharacterized protein</fullName>
    </submittedName>
</protein>
<dbReference type="InterPro" id="IPR041677">
    <property type="entry name" value="DNA2/NAM7_AAA_11"/>
</dbReference>
<dbReference type="InParanoid" id="F2UBP1"/>
<dbReference type="GO" id="GO:0043186">
    <property type="term" value="C:P granule"/>
    <property type="evidence" value="ECO:0007669"/>
    <property type="project" value="TreeGrafter"/>
</dbReference>
<dbReference type="PANTHER" id="PTHR10887:SF322">
    <property type="entry name" value="HELICASE MOV-10"/>
    <property type="match status" value="1"/>
</dbReference>
<dbReference type="Pfam" id="PF13087">
    <property type="entry name" value="AAA_12"/>
    <property type="match status" value="1"/>
</dbReference>
<gene>
    <name evidence="5" type="ORF">PTSG_05603</name>
</gene>
<dbReference type="InterPro" id="IPR047187">
    <property type="entry name" value="SF1_C_Upf1"/>
</dbReference>
<dbReference type="eggNOG" id="KOG1804">
    <property type="taxonomic scope" value="Eukaryota"/>
</dbReference>
<dbReference type="CDD" id="cd18808">
    <property type="entry name" value="SF1_C_Upf1"/>
    <property type="match status" value="1"/>
</dbReference>
<dbReference type="EMBL" id="GL832967">
    <property type="protein sequence ID" value="EGD73907.1"/>
    <property type="molecule type" value="Genomic_DNA"/>
</dbReference>
<dbReference type="GO" id="GO:0005829">
    <property type="term" value="C:cytosol"/>
    <property type="evidence" value="ECO:0007669"/>
    <property type="project" value="TreeGrafter"/>
</dbReference>
<evidence type="ECO:0000259" key="3">
    <source>
        <dbReference type="Pfam" id="PF13086"/>
    </source>
</evidence>
<feature type="region of interest" description="Disordered" evidence="2">
    <location>
        <begin position="1"/>
        <end position="87"/>
    </location>
</feature>
<feature type="region of interest" description="Disordered" evidence="2">
    <location>
        <begin position="525"/>
        <end position="546"/>
    </location>
</feature>
<reference evidence="5" key="1">
    <citation type="submission" date="2009-08" db="EMBL/GenBank/DDBJ databases">
        <title>Annotation of Salpingoeca rosetta.</title>
        <authorList>
            <consortium name="The Broad Institute Genome Sequencing Platform"/>
            <person name="Russ C."/>
            <person name="Cuomo C."/>
            <person name="Burger G."/>
            <person name="Gray M.W."/>
            <person name="Holland P.W.H."/>
            <person name="King N."/>
            <person name="Lang F.B.F."/>
            <person name="Roger A.J."/>
            <person name="Ruiz-Trillo I."/>
            <person name="Young S.K."/>
            <person name="Zeng Q."/>
            <person name="Gargeya S."/>
            <person name="Alvarado L."/>
            <person name="Berlin A."/>
            <person name="Chapman S.B."/>
            <person name="Chen Z."/>
            <person name="Freedman E."/>
            <person name="Gellesch M."/>
            <person name="Goldberg J."/>
            <person name="Griggs A."/>
            <person name="Gujja S."/>
            <person name="Heilman E."/>
            <person name="Heiman D."/>
            <person name="Howarth C."/>
            <person name="Mehta T."/>
            <person name="Neiman D."/>
            <person name="Pearson M."/>
            <person name="Roberts A."/>
            <person name="Saif S."/>
            <person name="Shea T."/>
            <person name="Shenoy N."/>
            <person name="Sisk P."/>
            <person name="Stolte C."/>
            <person name="Sykes S."/>
            <person name="White J."/>
            <person name="Yandava C."/>
            <person name="Haas B."/>
            <person name="Nusbaum C."/>
            <person name="Birren B."/>
        </authorList>
    </citation>
    <scope>NUCLEOTIDE SEQUENCE [LARGE SCALE GENOMIC DNA]</scope>
    <source>
        <strain evidence="5">ATCC 50818</strain>
    </source>
</reference>
<dbReference type="FunCoup" id="F2UBP1">
    <property type="interactions" value="588"/>
</dbReference>
<dbReference type="KEGG" id="sre:PTSG_05603"/>
<dbReference type="GO" id="GO:0032574">
    <property type="term" value="F:5'-3' RNA helicase activity"/>
    <property type="evidence" value="ECO:0007669"/>
    <property type="project" value="InterPro"/>
</dbReference>
<dbReference type="STRING" id="946362.F2UBP1"/>
<dbReference type="InterPro" id="IPR026122">
    <property type="entry name" value="MOV-10/SDE3_DEXXQ/H-box"/>
</dbReference>
<dbReference type="RefSeq" id="XP_004993470.1">
    <property type="nucleotide sequence ID" value="XM_004993413.1"/>
</dbReference>
<feature type="compositionally biased region" description="Low complexity" evidence="2">
    <location>
        <begin position="197"/>
        <end position="208"/>
    </location>
</feature>
<dbReference type="InterPro" id="IPR027417">
    <property type="entry name" value="P-loop_NTPase"/>
</dbReference>
<dbReference type="GO" id="GO:0003723">
    <property type="term" value="F:RNA binding"/>
    <property type="evidence" value="ECO:0007669"/>
    <property type="project" value="InterPro"/>
</dbReference>
<dbReference type="GeneID" id="16074047"/>
<keyword evidence="1" id="KW-0943">RNA-mediated gene silencing</keyword>
<dbReference type="Gene3D" id="3.40.50.300">
    <property type="entry name" value="P-loop containing nucleotide triphosphate hydrolases"/>
    <property type="match status" value="2"/>
</dbReference>
<feature type="domain" description="DNA2/NAM7 helicase helicase" evidence="3">
    <location>
        <begin position="681"/>
        <end position="788"/>
    </location>
</feature>
<evidence type="ECO:0000259" key="4">
    <source>
        <dbReference type="Pfam" id="PF13087"/>
    </source>
</evidence>
<organism evidence="6">
    <name type="scientific">Salpingoeca rosetta (strain ATCC 50818 / BSB-021)</name>
    <dbReference type="NCBI Taxonomy" id="946362"/>
    <lineage>
        <taxon>Eukaryota</taxon>
        <taxon>Choanoflagellata</taxon>
        <taxon>Craspedida</taxon>
        <taxon>Salpingoecidae</taxon>
        <taxon>Salpingoeca</taxon>
    </lineage>
</organism>
<evidence type="ECO:0000256" key="2">
    <source>
        <dbReference type="SAM" id="MobiDB-lite"/>
    </source>
</evidence>